<dbReference type="GO" id="GO:0050660">
    <property type="term" value="F:flavin adenine dinucleotide binding"/>
    <property type="evidence" value="ECO:0007669"/>
    <property type="project" value="InterPro"/>
</dbReference>
<dbReference type="EMBL" id="QOHO01000030">
    <property type="protein sequence ID" value="RFZ78942.1"/>
    <property type="molecule type" value="Genomic_DNA"/>
</dbReference>
<dbReference type="Gene3D" id="3.30.465.10">
    <property type="match status" value="1"/>
</dbReference>
<reference evidence="2 3" key="1">
    <citation type="submission" date="2018-07" db="EMBL/GenBank/DDBJ databases">
        <title>New species, Clostridium PI-S10-A1B.</title>
        <authorList>
            <person name="Krishna G."/>
            <person name="Summeta K."/>
            <person name="Shikha S."/>
            <person name="Prabhu P.B."/>
            <person name="Suresh K."/>
        </authorList>
    </citation>
    <scope>NUCLEOTIDE SEQUENCE [LARGE SCALE GENOMIC DNA]</scope>
    <source>
        <strain evidence="2 3">PI-S10-A1B</strain>
    </source>
</reference>
<dbReference type="OrthoDB" id="545125at2"/>
<dbReference type="RefSeq" id="WP_117417118.1">
    <property type="nucleotide sequence ID" value="NZ_QOHO01000030.1"/>
</dbReference>
<organism evidence="2 3">
    <name type="scientific">Lacrimispora amygdalina</name>
    <dbReference type="NCBI Taxonomy" id="253257"/>
    <lineage>
        <taxon>Bacteria</taxon>
        <taxon>Bacillati</taxon>
        <taxon>Bacillota</taxon>
        <taxon>Clostridia</taxon>
        <taxon>Lachnospirales</taxon>
        <taxon>Lachnospiraceae</taxon>
        <taxon>Lacrimispora</taxon>
    </lineage>
</organism>
<proteinExistence type="predicted"/>
<protein>
    <recommendedName>
        <fullName evidence="1">Berberine/berberine-like domain-containing protein</fullName>
    </recommendedName>
</protein>
<dbReference type="Pfam" id="PF08031">
    <property type="entry name" value="BBE"/>
    <property type="match status" value="1"/>
</dbReference>
<evidence type="ECO:0000259" key="1">
    <source>
        <dbReference type="Pfam" id="PF08031"/>
    </source>
</evidence>
<evidence type="ECO:0000313" key="3">
    <source>
        <dbReference type="Proteomes" id="UP000260680"/>
    </source>
</evidence>
<comment type="caution">
    <text evidence="2">The sequence shown here is derived from an EMBL/GenBank/DDBJ whole genome shotgun (WGS) entry which is preliminary data.</text>
</comment>
<evidence type="ECO:0000313" key="2">
    <source>
        <dbReference type="EMBL" id="RFZ78942.1"/>
    </source>
</evidence>
<dbReference type="InterPro" id="IPR012951">
    <property type="entry name" value="BBE"/>
</dbReference>
<dbReference type="GO" id="GO:0016491">
    <property type="term" value="F:oxidoreductase activity"/>
    <property type="evidence" value="ECO:0007669"/>
    <property type="project" value="InterPro"/>
</dbReference>
<dbReference type="AlphaFoldDB" id="A0A3E2ND65"/>
<accession>A0A3E2ND65</accession>
<feature type="domain" description="Berberine/berberine-like" evidence="1">
    <location>
        <begin position="14"/>
        <end position="46"/>
    </location>
</feature>
<gene>
    <name evidence="2" type="ORF">DS742_10970</name>
</gene>
<sequence>MIICWSSFPVIRTDYEKEYYGGNVCRLKHTESRYDPVHVFSFPRAVR</sequence>
<dbReference type="Proteomes" id="UP000260680">
    <property type="component" value="Unassembled WGS sequence"/>
</dbReference>
<dbReference type="InterPro" id="IPR016169">
    <property type="entry name" value="FAD-bd_PCMH_sub2"/>
</dbReference>
<name>A0A3E2ND65_9FIRM</name>